<keyword evidence="4" id="KW-1185">Reference proteome</keyword>
<dbReference type="InterPro" id="IPR029466">
    <property type="entry name" value="NAM-associated_C"/>
</dbReference>
<gene>
    <name evidence="3" type="ORF">Fot_42089</name>
</gene>
<evidence type="ECO:0000313" key="3">
    <source>
        <dbReference type="EMBL" id="KAL2488797.1"/>
    </source>
</evidence>
<reference evidence="4" key="1">
    <citation type="submission" date="2024-07" db="EMBL/GenBank/DDBJ databases">
        <title>Two chromosome-level genome assemblies of Korean endemic species Abeliophyllum distichum and Forsythia ovata (Oleaceae).</title>
        <authorList>
            <person name="Jang H."/>
        </authorList>
    </citation>
    <scope>NUCLEOTIDE SEQUENCE [LARGE SCALE GENOMIC DNA]</scope>
</reference>
<dbReference type="InterPro" id="IPR036052">
    <property type="entry name" value="TrpB-like_PALP_sf"/>
</dbReference>
<feature type="coiled-coil region" evidence="1">
    <location>
        <begin position="143"/>
        <end position="177"/>
    </location>
</feature>
<evidence type="ECO:0000256" key="1">
    <source>
        <dbReference type="SAM" id="Coils"/>
    </source>
</evidence>
<dbReference type="AlphaFoldDB" id="A0ABD1RLN5"/>
<proteinExistence type="predicted"/>
<sequence length="314" mass="35916">MRMYEDYYNGKSFKYDHCWEIMIKNPKWCSKGLTKTNGSSKQKLDNNISPTIDEPFSNLGDDSMAFEGINSDGVVRAQGRKGCKEKKRRLNDEKGVVDALNKLQCTLEQQIIVNREELEMKRDKDKKEFELREQVMKIEIELKEKAQKMKMKDQELRERAQKRREQERIMNQDLSKLPPTVRASYEIYQAQILKEWENDGLFGINIKKGRKASLQLLTKEKEKGLLVGISSGAGFIPKNLDRDVEIARQLALQEGLLVGISSGAAAAAAIEVGKRPENSGKLIAVVFPSFGERYSSTVLFQSIREECEKMQLEV</sequence>
<dbReference type="SUPFAM" id="SSF53686">
    <property type="entry name" value="Tryptophan synthase beta subunit-like PLP-dependent enzymes"/>
    <property type="match status" value="1"/>
</dbReference>
<feature type="domain" description="No apical meristem-associated C-terminal" evidence="2">
    <location>
        <begin position="11"/>
        <end position="192"/>
    </location>
</feature>
<organism evidence="3 4">
    <name type="scientific">Forsythia ovata</name>
    <dbReference type="NCBI Taxonomy" id="205694"/>
    <lineage>
        <taxon>Eukaryota</taxon>
        <taxon>Viridiplantae</taxon>
        <taxon>Streptophyta</taxon>
        <taxon>Embryophyta</taxon>
        <taxon>Tracheophyta</taxon>
        <taxon>Spermatophyta</taxon>
        <taxon>Magnoliopsida</taxon>
        <taxon>eudicotyledons</taxon>
        <taxon>Gunneridae</taxon>
        <taxon>Pentapetalae</taxon>
        <taxon>asterids</taxon>
        <taxon>lamiids</taxon>
        <taxon>Lamiales</taxon>
        <taxon>Oleaceae</taxon>
        <taxon>Forsythieae</taxon>
        <taxon>Forsythia</taxon>
    </lineage>
</organism>
<dbReference type="Gene3D" id="3.40.50.1100">
    <property type="match status" value="1"/>
</dbReference>
<dbReference type="InterPro" id="IPR050214">
    <property type="entry name" value="Cys_Synth/Cystath_Beta-Synth"/>
</dbReference>
<dbReference type="PANTHER" id="PTHR10314">
    <property type="entry name" value="CYSTATHIONINE BETA-SYNTHASE"/>
    <property type="match status" value="1"/>
</dbReference>
<keyword evidence="1" id="KW-0175">Coiled coil</keyword>
<dbReference type="Pfam" id="PF14303">
    <property type="entry name" value="NAM-associated"/>
    <property type="match status" value="1"/>
</dbReference>
<name>A0ABD1RLN5_9LAMI</name>
<protein>
    <submittedName>
        <fullName evidence="3">NAM-associated domain-containing protein</fullName>
    </submittedName>
</protein>
<evidence type="ECO:0000313" key="4">
    <source>
        <dbReference type="Proteomes" id="UP001604277"/>
    </source>
</evidence>
<dbReference type="Proteomes" id="UP001604277">
    <property type="component" value="Unassembled WGS sequence"/>
</dbReference>
<comment type="caution">
    <text evidence="3">The sequence shown here is derived from an EMBL/GenBank/DDBJ whole genome shotgun (WGS) entry which is preliminary data.</text>
</comment>
<dbReference type="EMBL" id="JBFOLJ010000012">
    <property type="protein sequence ID" value="KAL2488797.1"/>
    <property type="molecule type" value="Genomic_DNA"/>
</dbReference>
<evidence type="ECO:0000259" key="2">
    <source>
        <dbReference type="Pfam" id="PF14303"/>
    </source>
</evidence>
<accession>A0ABD1RLN5</accession>